<keyword evidence="5" id="KW-1185">Reference proteome</keyword>
<keyword evidence="4" id="KW-0808">Transferase</keyword>
<dbReference type="Pfam" id="PF01135">
    <property type="entry name" value="PCMT"/>
    <property type="match status" value="1"/>
</dbReference>
<gene>
    <name evidence="4" type="primary">pcm</name>
    <name evidence="4" type="ORF">P856_635</name>
</gene>
<dbReference type="EMBL" id="CP006745">
    <property type="protein sequence ID" value="AHC73846.1"/>
    <property type="molecule type" value="Genomic_DNA"/>
</dbReference>
<accession>V9TTD1</accession>
<dbReference type="SUPFAM" id="SSF53335">
    <property type="entry name" value="S-adenosyl-L-methionine-dependent methyltransferases"/>
    <property type="match status" value="1"/>
</dbReference>
<dbReference type="GO" id="GO:0032259">
    <property type="term" value="P:methylation"/>
    <property type="evidence" value="ECO:0007669"/>
    <property type="project" value="UniProtKB-KW"/>
</dbReference>
<dbReference type="InterPro" id="IPR029063">
    <property type="entry name" value="SAM-dependent_MTases_sf"/>
</dbReference>
<evidence type="ECO:0000313" key="5">
    <source>
        <dbReference type="Proteomes" id="UP000018700"/>
    </source>
</evidence>
<comment type="similarity">
    <text evidence="1">Belongs to the methyltransferase superfamily. L-isoaspartyl/D-aspartyl protein methyltransferase family.</text>
</comment>
<evidence type="ECO:0000313" key="4">
    <source>
        <dbReference type="EMBL" id="AHC73846.1"/>
    </source>
</evidence>
<protein>
    <recommendedName>
        <fullName evidence="2">Protein-L-isoaspartate O-methyltransferase</fullName>
    </recommendedName>
    <alternativeName>
        <fullName evidence="3">Protein L-isoaspartyl methyltransferase</fullName>
    </alternativeName>
</protein>
<dbReference type="KEGG" id="efk:P856_635"/>
<evidence type="ECO:0000256" key="1">
    <source>
        <dbReference type="ARBA" id="ARBA00005369"/>
    </source>
</evidence>
<dbReference type="InterPro" id="IPR000682">
    <property type="entry name" value="PCMT"/>
</dbReference>
<dbReference type="Proteomes" id="UP000018700">
    <property type="component" value="Chromosome"/>
</dbReference>
<dbReference type="AlphaFoldDB" id="V9TTD1"/>
<name>V9TTD1_9PROT</name>
<dbReference type="Gene3D" id="3.40.50.150">
    <property type="entry name" value="Vaccinia Virus protein VP39"/>
    <property type="match status" value="1"/>
</dbReference>
<dbReference type="eggNOG" id="COG2518">
    <property type="taxonomic scope" value="Bacteria"/>
</dbReference>
<proteinExistence type="inferred from homology"/>
<dbReference type="PANTHER" id="PTHR11579">
    <property type="entry name" value="PROTEIN-L-ISOASPARTATE O-METHYLTRANSFERASE"/>
    <property type="match status" value="1"/>
</dbReference>
<keyword evidence="4" id="KW-0489">Methyltransferase</keyword>
<evidence type="ECO:0000256" key="3">
    <source>
        <dbReference type="ARBA" id="ARBA00030757"/>
    </source>
</evidence>
<reference evidence="4 5" key="1">
    <citation type="journal article" date="2013" name="PLoS ONE">
        <title>Bacterial endosymbiosis in a chordate host: long-term co-evolution and conservation of secondary metabolism.</title>
        <authorList>
            <person name="Kwan J.C."/>
            <person name="Schmidt E.W."/>
        </authorList>
    </citation>
    <scope>NUCLEOTIDE SEQUENCE [LARGE SCALE GENOMIC DNA]</scope>
    <source>
        <strain evidence="5">faulkneri L5</strain>
    </source>
</reference>
<dbReference type="GO" id="GO:0005737">
    <property type="term" value="C:cytoplasm"/>
    <property type="evidence" value="ECO:0007669"/>
    <property type="project" value="TreeGrafter"/>
</dbReference>
<sequence length="211" mass="23192">MNMVKSQILANKVTNQDLINVFHTIPRELFVPKAMKEIAYVDKALEIGDGRYILEPMVLARLLQAALPKSNDVVLDIACGTGYSTVIISQLVSFVIGVDDMQGMVDAGNFNLQTLNIDNALIINVPLTLGCAKQAPYDIIIIDGGVETISQSLLDKLSDKGRLVTVEYDLPNGPGIAVLYEKVKSHIGRRVLFNANTPLLSNFRTKTRFVF</sequence>
<dbReference type="GO" id="GO:0004719">
    <property type="term" value="F:protein-L-isoaspartate (D-aspartate) O-methyltransferase activity"/>
    <property type="evidence" value="ECO:0007669"/>
    <property type="project" value="InterPro"/>
</dbReference>
<dbReference type="HOGENOM" id="CLU_055432_2_1_5"/>
<dbReference type="PANTHER" id="PTHR11579:SF18">
    <property type="entry name" value="PROTEIN-L-ISOASPARTATE O-METHYLTRANSFERASE"/>
    <property type="match status" value="1"/>
</dbReference>
<dbReference type="STRING" id="1401328.P856_635"/>
<evidence type="ECO:0000256" key="2">
    <source>
        <dbReference type="ARBA" id="ARBA00013346"/>
    </source>
</evidence>
<organism evidence="4 5">
    <name type="scientific">Candidatus Endolissoclinum faulkneri L5</name>
    <dbReference type="NCBI Taxonomy" id="1401328"/>
    <lineage>
        <taxon>Bacteria</taxon>
        <taxon>Pseudomonadati</taxon>
        <taxon>Pseudomonadota</taxon>
        <taxon>Alphaproteobacteria</taxon>
        <taxon>Rhodospirillales</taxon>
        <taxon>Rhodospirillaceae</taxon>
        <taxon>Candidatus Endolissoclinum</taxon>
    </lineage>
</organism>